<dbReference type="GO" id="GO:0005737">
    <property type="term" value="C:cytoplasm"/>
    <property type="evidence" value="ECO:0007669"/>
    <property type="project" value="TreeGrafter"/>
</dbReference>
<comment type="similarity">
    <text evidence="1">Belongs to the helicase family. RecQ subfamily.</text>
</comment>
<dbReference type="PANTHER" id="PTHR13710:SF105">
    <property type="entry name" value="ATP-DEPENDENT DNA HELICASE Q1"/>
    <property type="match status" value="1"/>
</dbReference>
<organism evidence="7 8">
    <name type="scientific">Modicella reniformis</name>
    <dbReference type="NCBI Taxonomy" id="1440133"/>
    <lineage>
        <taxon>Eukaryota</taxon>
        <taxon>Fungi</taxon>
        <taxon>Fungi incertae sedis</taxon>
        <taxon>Mucoromycota</taxon>
        <taxon>Mortierellomycotina</taxon>
        <taxon>Mortierellomycetes</taxon>
        <taxon>Mortierellales</taxon>
        <taxon>Mortierellaceae</taxon>
        <taxon>Modicella</taxon>
    </lineage>
</organism>
<keyword evidence="7" id="KW-0378">Hydrolase</keyword>
<keyword evidence="7" id="KW-0067">ATP-binding</keyword>
<dbReference type="GO" id="GO:0005694">
    <property type="term" value="C:chromosome"/>
    <property type="evidence" value="ECO:0007669"/>
    <property type="project" value="TreeGrafter"/>
</dbReference>
<dbReference type="SUPFAM" id="SSF52540">
    <property type="entry name" value="P-loop containing nucleoside triphosphate hydrolases"/>
    <property type="match status" value="1"/>
</dbReference>
<dbReference type="InterPro" id="IPR027417">
    <property type="entry name" value="P-loop_NTPase"/>
</dbReference>
<comment type="catalytic activity">
    <reaction evidence="4">
        <text>Couples ATP hydrolysis with the unwinding of duplex DNA by translocating in the 3'-5' direction.</text>
        <dbReference type="EC" id="5.6.2.4"/>
    </reaction>
</comment>
<comment type="caution">
    <text evidence="7">The sequence shown here is derived from an EMBL/GenBank/DDBJ whole genome shotgun (WGS) entry which is preliminary data.</text>
</comment>
<keyword evidence="7" id="KW-0547">Nucleotide-binding</keyword>
<sequence length="191" mass="22212">MTPESIFKSNTLTRLWKMEGWKQRLETVVLGEAHCVSEWGQDFRPEYARIGKLRPMLHHRVAFVALSATLSSTDIKKLRATAEFRPDVNIINVGNDRSNVMKMKNYARSFKDLDFVVKDMKKTIVYFETRFETQRALCHLRPLLDLPDRGKVAAFHACKSDGIKELYMDKFRRVMPVSKEFDGRANQVLVQ</sequence>
<keyword evidence="3" id="KW-0413">Isomerase</keyword>
<dbReference type="EC" id="5.6.2.4" evidence="5"/>
<evidence type="ECO:0000259" key="6">
    <source>
        <dbReference type="PROSITE" id="PS51192"/>
    </source>
</evidence>
<keyword evidence="7" id="KW-0347">Helicase</keyword>
<dbReference type="GO" id="GO:0005524">
    <property type="term" value="F:ATP binding"/>
    <property type="evidence" value="ECO:0007669"/>
    <property type="project" value="InterPro"/>
</dbReference>
<feature type="domain" description="Helicase ATP-binding" evidence="6">
    <location>
        <begin position="1"/>
        <end position="88"/>
    </location>
</feature>
<accession>A0A9P6IYU4</accession>
<dbReference type="Gene3D" id="3.40.50.300">
    <property type="entry name" value="P-loop containing nucleotide triphosphate hydrolases"/>
    <property type="match status" value="1"/>
</dbReference>
<dbReference type="GO" id="GO:0000724">
    <property type="term" value="P:double-strand break repair via homologous recombination"/>
    <property type="evidence" value="ECO:0007669"/>
    <property type="project" value="TreeGrafter"/>
</dbReference>
<reference evidence="7" key="1">
    <citation type="journal article" date="2020" name="Fungal Divers.">
        <title>Resolving the Mortierellaceae phylogeny through synthesis of multi-gene phylogenetics and phylogenomics.</title>
        <authorList>
            <person name="Vandepol N."/>
            <person name="Liber J."/>
            <person name="Desiro A."/>
            <person name="Na H."/>
            <person name="Kennedy M."/>
            <person name="Barry K."/>
            <person name="Grigoriev I.V."/>
            <person name="Miller A.N."/>
            <person name="O'Donnell K."/>
            <person name="Stajich J.E."/>
            <person name="Bonito G."/>
        </authorList>
    </citation>
    <scope>NUCLEOTIDE SEQUENCE</scope>
    <source>
        <strain evidence="7">MES-2147</strain>
    </source>
</reference>
<name>A0A9P6IYU4_9FUNG</name>
<dbReference type="Proteomes" id="UP000749646">
    <property type="component" value="Unassembled WGS sequence"/>
</dbReference>
<dbReference type="GO" id="GO:0003677">
    <property type="term" value="F:DNA binding"/>
    <property type="evidence" value="ECO:0007669"/>
    <property type="project" value="UniProtKB-KW"/>
</dbReference>
<evidence type="ECO:0000256" key="3">
    <source>
        <dbReference type="ARBA" id="ARBA00023235"/>
    </source>
</evidence>
<evidence type="ECO:0000256" key="2">
    <source>
        <dbReference type="ARBA" id="ARBA00023125"/>
    </source>
</evidence>
<evidence type="ECO:0000256" key="4">
    <source>
        <dbReference type="ARBA" id="ARBA00034617"/>
    </source>
</evidence>
<dbReference type="AlphaFoldDB" id="A0A9P6IYU4"/>
<evidence type="ECO:0000256" key="1">
    <source>
        <dbReference type="ARBA" id="ARBA00005446"/>
    </source>
</evidence>
<dbReference type="PANTHER" id="PTHR13710">
    <property type="entry name" value="DNA HELICASE RECQ FAMILY MEMBER"/>
    <property type="match status" value="1"/>
</dbReference>
<dbReference type="PROSITE" id="PS51192">
    <property type="entry name" value="HELICASE_ATP_BIND_1"/>
    <property type="match status" value="1"/>
</dbReference>
<evidence type="ECO:0000313" key="8">
    <source>
        <dbReference type="Proteomes" id="UP000749646"/>
    </source>
</evidence>
<dbReference type="InterPro" id="IPR011545">
    <property type="entry name" value="DEAD/DEAH_box_helicase_dom"/>
</dbReference>
<evidence type="ECO:0000313" key="7">
    <source>
        <dbReference type="EMBL" id="KAF9954142.1"/>
    </source>
</evidence>
<evidence type="ECO:0000256" key="5">
    <source>
        <dbReference type="ARBA" id="ARBA00034808"/>
    </source>
</evidence>
<proteinExistence type="inferred from homology"/>
<dbReference type="GO" id="GO:0043138">
    <property type="term" value="F:3'-5' DNA helicase activity"/>
    <property type="evidence" value="ECO:0007669"/>
    <property type="project" value="UniProtKB-EC"/>
</dbReference>
<dbReference type="OrthoDB" id="10261556at2759"/>
<dbReference type="Pfam" id="PF00270">
    <property type="entry name" value="DEAD"/>
    <property type="match status" value="1"/>
</dbReference>
<dbReference type="GO" id="GO:0009378">
    <property type="term" value="F:four-way junction helicase activity"/>
    <property type="evidence" value="ECO:0007669"/>
    <property type="project" value="TreeGrafter"/>
</dbReference>
<dbReference type="InterPro" id="IPR014001">
    <property type="entry name" value="Helicase_ATP-bd"/>
</dbReference>
<keyword evidence="2" id="KW-0238">DNA-binding</keyword>
<keyword evidence="8" id="KW-1185">Reference proteome</keyword>
<dbReference type="EMBL" id="JAAAHW010006850">
    <property type="protein sequence ID" value="KAF9954142.1"/>
    <property type="molecule type" value="Genomic_DNA"/>
</dbReference>
<protein>
    <recommendedName>
        <fullName evidence="5">DNA 3'-5' helicase</fullName>
        <ecNumber evidence="5">5.6.2.4</ecNumber>
    </recommendedName>
</protein>
<gene>
    <name evidence="7" type="primary">SGS1</name>
    <name evidence="7" type="ORF">BGZ65_004217</name>
</gene>